<name>A0ABR0F3W7_ZASCE</name>
<evidence type="ECO:0000256" key="1">
    <source>
        <dbReference type="SAM" id="SignalP"/>
    </source>
</evidence>
<evidence type="ECO:0000313" key="2">
    <source>
        <dbReference type="EMBL" id="KAK4508654.1"/>
    </source>
</evidence>
<dbReference type="Proteomes" id="UP001305779">
    <property type="component" value="Unassembled WGS sequence"/>
</dbReference>
<sequence>MKAFSFIATAFAISASLAAASAIPAEDLAFKDIYTAVADAGNITSLAARDDDIAEWTMVLYPTPLTEGDQCGGTGTEITGSGQQSCVKLPKTSYCVDFKITSTIIGITCIAQFGTKSCPDSGKGVGTGISLVQDGEGSGGQSERVGQNEPAVRFVQINCNGD</sequence>
<evidence type="ECO:0000313" key="3">
    <source>
        <dbReference type="Proteomes" id="UP001305779"/>
    </source>
</evidence>
<protein>
    <submittedName>
        <fullName evidence="2">Uncharacterized protein</fullName>
    </submittedName>
</protein>
<proteinExistence type="predicted"/>
<comment type="caution">
    <text evidence="2">The sequence shown here is derived from an EMBL/GenBank/DDBJ whole genome shotgun (WGS) entry which is preliminary data.</text>
</comment>
<keyword evidence="1" id="KW-0732">Signal</keyword>
<organism evidence="2 3">
    <name type="scientific">Zasmidium cellare</name>
    <name type="common">Wine cellar mold</name>
    <name type="synonym">Racodium cellare</name>
    <dbReference type="NCBI Taxonomy" id="395010"/>
    <lineage>
        <taxon>Eukaryota</taxon>
        <taxon>Fungi</taxon>
        <taxon>Dikarya</taxon>
        <taxon>Ascomycota</taxon>
        <taxon>Pezizomycotina</taxon>
        <taxon>Dothideomycetes</taxon>
        <taxon>Dothideomycetidae</taxon>
        <taxon>Mycosphaerellales</taxon>
        <taxon>Mycosphaerellaceae</taxon>
        <taxon>Zasmidium</taxon>
    </lineage>
</organism>
<gene>
    <name evidence="2" type="ORF">PRZ48_002393</name>
</gene>
<accession>A0ABR0F3W7</accession>
<feature type="signal peptide" evidence="1">
    <location>
        <begin position="1"/>
        <end position="22"/>
    </location>
</feature>
<feature type="chain" id="PRO_5045123955" evidence="1">
    <location>
        <begin position="23"/>
        <end position="162"/>
    </location>
</feature>
<keyword evidence="3" id="KW-1185">Reference proteome</keyword>
<reference evidence="2 3" key="1">
    <citation type="journal article" date="2023" name="G3 (Bethesda)">
        <title>A chromosome-level genome assembly of Zasmidium syzygii isolated from banana leaves.</title>
        <authorList>
            <person name="van Westerhoven A.C."/>
            <person name="Mehrabi R."/>
            <person name="Talebi R."/>
            <person name="Steentjes M.B.F."/>
            <person name="Corcolon B."/>
            <person name="Chong P.A."/>
            <person name="Kema G.H.J."/>
            <person name="Seidl M.F."/>
        </authorList>
    </citation>
    <scope>NUCLEOTIDE SEQUENCE [LARGE SCALE GENOMIC DNA]</scope>
    <source>
        <strain evidence="2 3">P124</strain>
    </source>
</reference>
<dbReference type="EMBL" id="JAXOVC010000001">
    <property type="protein sequence ID" value="KAK4508654.1"/>
    <property type="molecule type" value="Genomic_DNA"/>
</dbReference>